<evidence type="ECO:0000256" key="1">
    <source>
        <dbReference type="ARBA" id="ARBA00004141"/>
    </source>
</evidence>
<dbReference type="GO" id="GO:0042371">
    <property type="term" value="P:vitamin K biosynthetic process"/>
    <property type="evidence" value="ECO:0007669"/>
    <property type="project" value="TreeGrafter"/>
</dbReference>
<evidence type="ECO:0000256" key="4">
    <source>
        <dbReference type="ARBA" id="ARBA00022989"/>
    </source>
</evidence>
<dbReference type="STRING" id="619304.SAMN05421760_10550"/>
<keyword evidence="3 6" id="KW-0812">Transmembrane</keyword>
<dbReference type="PIRSF" id="PIRSF005355">
    <property type="entry name" value="UBIAD1"/>
    <property type="match status" value="1"/>
</dbReference>
<dbReference type="GO" id="GO:0016020">
    <property type="term" value="C:membrane"/>
    <property type="evidence" value="ECO:0007669"/>
    <property type="project" value="UniProtKB-SubCell"/>
</dbReference>
<dbReference type="Pfam" id="PF01040">
    <property type="entry name" value="UbiA"/>
    <property type="match status" value="1"/>
</dbReference>
<accession>A0A1N7M0E1</accession>
<protein>
    <submittedName>
        <fullName evidence="7">1,4-dihydroxy-2-naphthoate prenyltransferase</fullName>
    </submittedName>
</protein>
<feature type="transmembrane region" description="Helical" evidence="6">
    <location>
        <begin position="237"/>
        <end position="258"/>
    </location>
</feature>
<gene>
    <name evidence="7" type="ORF">SAMN05421760_10550</name>
</gene>
<dbReference type="InterPro" id="IPR000537">
    <property type="entry name" value="UbiA_prenyltransferase"/>
</dbReference>
<reference evidence="8" key="1">
    <citation type="submission" date="2017-01" db="EMBL/GenBank/DDBJ databases">
        <authorList>
            <person name="Varghese N."/>
            <person name="Submissions S."/>
        </authorList>
    </citation>
    <scope>NUCLEOTIDE SEQUENCE [LARGE SCALE GENOMIC DNA]</scope>
    <source>
        <strain evidence="8">DSM 22306</strain>
    </source>
</reference>
<feature type="transmembrane region" description="Helical" evidence="6">
    <location>
        <begin position="270"/>
        <end position="287"/>
    </location>
</feature>
<dbReference type="PANTHER" id="PTHR13929">
    <property type="entry name" value="1,4-DIHYDROXY-2-NAPHTHOATE OCTAPRENYLTRANSFERASE"/>
    <property type="match status" value="1"/>
</dbReference>
<dbReference type="EMBL" id="FTOE01000005">
    <property type="protein sequence ID" value="SIS79565.1"/>
    <property type="molecule type" value="Genomic_DNA"/>
</dbReference>
<evidence type="ECO:0000256" key="2">
    <source>
        <dbReference type="ARBA" id="ARBA00022679"/>
    </source>
</evidence>
<dbReference type="AlphaFoldDB" id="A0A1N7M0E1"/>
<comment type="subcellular location">
    <subcellularLocation>
        <location evidence="1">Membrane</location>
        <topology evidence="1">Multi-pass membrane protein</topology>
    </subcellularLocation>
</comment>
<dbReference type="InterPro" id="IPR026046">
    <property type="entry name" value="UBIAD1"/>
</dbReference>
<dbReference type="PROSITE" id="PS51257">
    <property type="entry name" value="PROKAR_LIPOPROTEIN"/>
    <property type="match status" value="1"/>
</dbReference>
<dbReference type="GO" id="GO:0004659">
    <property type="term" value="F:prenyltransferase activity"/>
    <property type="evidence" value="ECO:0007669"/>
    <property type="project" value="InterPro"/>
</dbReference>
<feature type="transmembrane region" description="Helical" evidence="6">
    <location>
        <begin position="44"/>
        <end position="63"/>
    </location>
</feature>
<dbReference type="GO" id="GO:0009234">
    <property type="term" value="P:menaquinone biosynthetic process"/>
    <property type="evidence" value="ECO:0007669"/>
    <property type="project" value="TreeGrafter"/>
</dbReference>
<dbReference type="PANTHER" id="PTHR13929:SF0">
    <property type="entry name" value="UBIA PRENYLTRANSFERASE DOMAIN-CONTAINING PROTEIN 1"/>
    <property type="match status" value="1"/>
</dbReference>
<keyword evidence="2 7" id="KW-0808">Transferase</keyword>
<feature type="transmembrane region" description="Helical" evidence="6">
    <location>
        <begin position="84"/>
        <end position="103"/>
    </location>
</feature>
<feature type="transmembrane region" description="Helical" evidence="6">
    <location>
        <begin position="139"/>
        <end position="160"/>
    </location>
</feature>
<name>A0A1N7M0E1_9GAMM</name>
<evidence type="ECO:0000256" key="3">
    <source>
        <dbReference type="ARBA" id="ARBA00022692"/>
    </source>
</evidence>
<feature type="transmembrane region" description="Helical" evidence="6">
    <location>
        <begin position="166"/>
        <end position="184"/>
    </location>
</feature>
<dbReference type="CDD" id="cd13962">
    <property type="entry name" value="PT_UbiA_UBIAD1"/>
    <property type="match status" value="1"/>
</dbReference>
<keyword evidence="5 6" id="KW-0472">Membrane</keyword>
<keyword evidence="4 6" id="KW-1133">Transmembrane helix</keyword>
<evidence type="ECO:0000256" key="6">
    <source>
        <dbReference type="SAM" id="Phobius"/>
    </source>
</evidence>
<evidence type="ECO:0000256" key="5">
    <source>
        <dbReference type="ARBA" id="ARBA00023136"/>
    </source>
</evidence>
<evidence type="ECO:0000313" key="8">
    <source>
        <dbReference type="Proteomes" id="UP000185999"/>
    </source>
</evidence>
<evidence type="ECO:0000313" key="7">
    <source>
        <dbReference type="EMBL" id="SIS79565.1"/>
    </source>
</evidence>
<proteinExistence type="predicted"/>
<sequence>MTNIRKDKYKFSQALRPFSFAVALVACGAGLSLAWVDGSHDPVKTLLVLLGGVLLQAGVNLINDYSDLSENVALNSIQALAIKRNFRIGLICFVMATCIGVWFVYQVGAAFLVLCFAGLIGALGYTLKPLNYKSRGLGVILVFWLMGVLMVVGSYLALAGQWNSDVVLFSIPISLLVSLLLLSNELRDFEADRKAHIHTLVVRMGYAKGRLLYKLIISAVALNVILLAWWFNQFWLLSALLAFVLVPGLFTLLQVDAAKRGPLTSGSGRLLLVFGVLFNLSLLFGVVV</sequence>
<dbReference type="Proteomes" id="UP000185999">
    <property type="component" value="Unassembled WGS sequence"/>
</dbReference>
<feature type="transmembrane region" description="Helical" evidence="6">
    <location>
        <begin position="211"/>
        <end position="231"/>
    </location>
</feature>
<dbReference type="OrthoDB" id="9767568at2"/>
<dbReference type="RefSeq" id="WP_054340111.1">
    <property type="nucleotide sequence ID" value="NZ_FTOE01000005.1"/>
</dbReference>
<keyword evidence="8" id="KW-1185">Reference proteome</keyword>
<feature type="transmembrane region" description="Helical" evidence="6">
    <location>
        <begin position="109"/>
        <end position="127"/>
    </location>
</feature>
<organism evidence="7 8">
    <name type="scientific">Neptunomonas antarctica</name>
    <dbReference type="NCBI Taxonomy" id="619304"/>
    <lineage>
        <taxon>Bacteria</taxon>
        <taxon>Pseudomonadati</taxon>
        <taxon>Pseudomonadota</taxon>
        <taxon>Gammaproteobacteria</taxon>
        <taxon>Oceanospirillales</taxon>
        <taxon>Oceanospirillaceae</taxon>
        <taxon>Neptunomonas</taxon>
    </lineage>
</organism>